<evidence type="ECO:0000313" key="1">
    <source>
        <dbReference type="EMBL" id="GJS53076.1"/>
    </source>
</evidence>
<organism evidence="1 2">
    <name type="scientific">Tanacetum coccineum</name>
    <dbReference type="NCBI Taxonomy" id="301880"/>
    <lineage>
        <taxon>Eukaryota</taxon>
        <taxon>Viridiplantae</taxon>
        <taxon>Streptophyta</taxon>
        <taxon>Embryophyta</taxon>
        <taxon>Tracheophyta</taxon>
        <taxon>Spermatophyta</taxon>
        <taxon>Magnoliopsida</taxon>
        <taxon>eudicotyledons</taxon>
        <taxon>Gunneridae</taxon>
        <taxon>Pentapetalae</taxon>
        <taxon>asterids</taxon>
        <taxon>campanulids</taxon>
        <taxon>Asterales</taxon>
        <taxon>Asteraceae</taxon>
        <taxon>Asteroideae</taxon>
        <taxon>Anthemideae</taxon>
        <taxon>Anthemidinae</taxon>
        <taxon>Tanacetum</taxon>
    </lineage>
</organism>
<comment type="caution">
    <text evidence="1">The sequence shown here is derived from an EMBL/GenBank/DDBJ whole genome shotgun (WGS) entry which is preliminary data.</text>
</comment>
<proteinExistence type="predicted"/>
<evidence type="ECO:0000313" key="2">
    <source>
        <dbReference type="Proteomes" id="UP001151760"/>
    </source>
</evidence>
<gene>
    <name evidence="1" type="ORF">Tco_0626438</name>
</gene>
<reference evidence="1" key="1">
    <citation type="journal article" date="2022" name="Int. J. Mol. Sci.">
        <title>Draft Genome of Tanacetum Coccineum: Genomic Comparison of Closely Related Tanacetum-Family Plants.</title>
        <authorList>
            <person name="Yamashiro T."/>
            <person name="Shiraishi A."/>
            <person name="Nakayama K."/>
            <person name="Satake H."/>
        </authorList>
    </citation>
    <scope>NUCLEOTIDE SEQUENCE</scope>
</reference>
<reference evidence="1" key="2">
    <citation type="submission" date="2022-01" db="EMBL/GenBank/DDBJ databases">
        <authorList>
            <person name="Yamashiro T."/>
            <person name="Shiraishi A."/>
            <person name="Satake H."/>
            <person name="Nakayama K."/>
        </authorList>
    </citation>
    <scope>NUCLEOTIDE SEQUENCE</scope>
</reference>
<dbReference type="Proteomes" id="UP001151760">
    <property type="component" value="Unassembled WGS sequence"/>
</dbReference>
<dbReference type="EMBL" id="BQNB010008700">
    <property type="protein sequence ID" value="GJS53076.1"/>
    <property type="molecule type" value="Genomic_DNA"/>
</dbReference>
<protein>
    <submittedName>
        <fullName evidence="1">Uncharacterized protein</fullName>
    </submittedName>
</protein>
<sequence>MPLSTTSEIGYCRFLVGYWGPLNLCRSGSPTILCRVANSLTATTHHSTRSNMMPLTLVAVRQISSIRLLVACPSSVCSNYFNPLALLLVRIPTMITSLFPFVANNLSYCGFLAYDLTHRVVSHADF</sequence>
<name>A0ABQ4WJN7_9ASTR</name>
<keyword evidence="2" id="KW-1185">Reference proteome</keyword>
<accession>A0ABQ4WJN7</accession>